<feature type="domain" description="Tape measure protein N-terminal" evidence="2">
    <location>
        <begin position="104"/>
        <end position="289"/>
    </location>
</feature>
<proteinExistence type="predicted"/>
<dbReference type="Proteomes" id="UP000198838">
    <property type="component" value="Unassembled WGS sequence"/>
</dbReference>
<reference evidence="3 4" key="1">
    <citation type="submission" date="2016-10" db="EMBL/GenBank/DDBJ databases">
        <authorList>
            <person name="de Groot N.N."/>
        </authorList>
    </citation>
    <scope>NUCLEOTIDE SEQUENCE [LARGE SCALE GENOMIC DNA]</scope>
    <source>
        <strain evidence="3 4">DSM 5522</strain>
    </source>
</reference>
<feature type="transmembrane region" description="Helical" evidence="1">
    <location>
        <begin position="378"/>
        <end position="399"/>
    </location>
</feature>
<organism evidence="3 4">
    <name type="scientific">Acetitomaculum ruminis DSM 5522</name>
    <dbReference type="NCBI Taxonomy" id="1120918"/>
    <lineage>
        <taxon>Bacteria</taxon>
        <taxon>Bacillati</taxon>
        <taxon>Bacillota</taxon>
        <taxon>Clostridia</taxon>
        <taxon>Lachnospirales</taxon>
        <taxon>Lachnospiraceae</taxon>
        <taxon>Acetitomaculum</taxon>
    </lineage>
</organism>
<name>A0A1I0WGE8_9FIRM</name>
<dbReference type="AlphaFoldDB" id="A0A1I0WGE8"/>
<keyword evidence="1" id="KW-0472">Membrane</keyword>
<keyword evidence="4" id="KW-1185">Reference proteome</keyword>
<evidence type="ECO:0000256" key="1">
    <source>
        <dbReference type="SAM" id="Phobius"/>
    </source>
</evidence>
<accession>A0A1I0WGE8</accession>
<dbReference type="Pfam" id="PF20155">
    <property type="entry name" value="TMP_3"/>
    <property type="match status" value="1"/>
</dbReference>
<evidence type="ECO:0000313" key="4">
    <source>
        <dbReference type="Proteomes" id="UP000198838"/>
    </source>
</evidence>
<evidence type="ECO:0000259" key="2">
    <source>
        <dbReference type="Pfam" id="PF20155"/>
    </source>
</evidence>
<feature type="transmembrane region" description="Helical" evidence="1">
    <location>
        <begin position="351"/>
        <end position="372"/>
    </location>
</feature>
<feature type="transmembrane region" description="Helical" evidence="1">
    <location>
        <begin position="441"/>
        <end position="463"/>
    </location>
</feature>
<sequence>MSDISSSITLNDHVTEVLNRITQSLYSTISAFDEVDEASARAFADDIGSSVADSLVYYENELADVHERLEEVTNATNSTQSATNNLESTVKRVVGAYLGFQTVKKVINMSDEISSTRARIDNMNDGLQTTDELMDMIYQGAQRARSNYTDLADVVARFGNNAGNAFDSSEEVVKFSTAVAEFMAQAGTGAQEAAAAELQLSQALGSGVLRGDELNSIFEQSPNLIQAIADYMDVDIGKIREMASKGMISAEVVKNAVLSSAGEIDEKLNNMPLTFEQIWTKFQNAATKAFFPVSEKINEIANSQAFQGFVDGAVSAVAIVANAINGLLDIISIVINAIYEGWAFIGPIFEIAAVGLGAYLTCISIAAIQTGIAAAASIGHSIALGIQTAALALFGGMTWQAAAAQTGLNAAMAACPIVWIVAAVLMLIIVIYGVATAIAKATGVASTGLGVLVGCINVAIAFFQNLGIVGINIFRAIAAGASAVGNNIKTAFSQAISYAQGLFYDLLATASSVIASIAKALNSLPFVSFDYSGISSAASGYAKKSAAAYKAANGANYKDVGAEIDKAMSKGQNAFEGDWAGKAFNAGAKYGDGVAEGIAGALGGGFDPSKIMGDLNMGDLGASIPDYGSLGGTAGNVGDNIAGNTGKTAGNTADIAKAVNVSNENLEYIRDLAKKDAINRFTTAQISVNLGGVTNNVNGDTDLDGVVSYLARGVTEAISKIEEGVHA</sequence>
<feature type="transmembrane region" description="Helical" evidence="1">
    <location>
        <begin position="313"/>
        <end position="339"/>
    </location>
</feature>
<keyword evidence="1" id="KW-1133">Transmembrane helix</keyword>
<dbReference type="RefSeq" id="WP_092870747.1">
    <property type="nucleotide sequence ID" value="NZ_FOJY01000004.1"/>
</dbReference>
<dbReference type="STRING" id="1120918.SAMN05216249_10451"/>
<dbReference type="EMBL" id="FOJY01000004">
    <property type="protein sequence ID" value="SFA87467.1"/>
    <property type="molecule type" value="Genomic_DNA"/>
</dbReference>
<protein>
    <submittedName>
        <fullName evidence="3">Tape measure domain-containing protein</fullName>
    </submittedName>
</protein>
<dbReference type="InterPro" id="IPR013491">
    <property type="entry name" value="Tape_meas_N"/>
</dbReference>
<evidence type="ECO:0000313" key="3">
    <source>
        <dbReference type="EMBL" id="SFA87467.1"/>
    </source>
</evidence>
<feature type="transmembrane region" description="Helical" evidence="1">
    <location>
        <begin position="411"/>
        <end position="435"/>
    </location>
</feature>
<gene>
    <name evidence="3" type="ORF">SAMN05216249_10451</name>
</gene>
<dbReference type="OrthoDB" id="1677957at2"/>
<keyword evidence="1" id="KW-0812">Transmembrane</keyword>
<dbReference type="NCBIfam" id="TIGR02675">
    <property type="entry name" value="tape_meas_nterm"/>
    <property type="match status" value="1"/>
</dbReference>